<protein>
    <submittedName>
        <fullName evidence="2">Uncharacterized protein</fullName>
    </submittedName>
</protein>
<evidence type="ECO:0000313" key="2">
    <source>
        <dbReference type="EMBL" id="CAG6784881.1"/>
    </source>
</evidence>
<dbReference type="EMBL" id="HBUF01640435">
    <property type="protein sequence ID" value="CAG6784881.1"/>
    <property type="molecule type" value="Transcribed_RNA"/>
</dbReference>
<evidence type="ECO:0000256" key="1">
    <source>
        <dbReference type="SAM" id="Phobius"/>
    </source>
</evidence>
<name>A0A8D9BP12_9HEMI</name>
<keyword evidence="1" id="KW-0812">Transmembrane</keyword>
<keyword evidence="1" id="KW-1133">Transmembrane helix</keyword>
<keyword evidence="1" id="KW-0472">Membrane</keyword>
<proteinExistence type="predicted"/>
<organism evidence="2">
    <name type="scientific">Cacopsylla melanoneura</name>
    <dbReference type="NCBI Taxonomy" id="428564"/>
    <lineage>
        <taxon>Eukaryota</taxon>
        <taxon>Metazoa</taxon>
        <taxon>Ecdysozoa</taxon>
        <taxon>Arthropoda</taxon>
        <taxon>Hexapoda</taxon>
        <taxon>Insecta</taxon>
        <taxon>Pterygota</taxon>
        <taxon>Neoptera</taxon>
        <taxon>Paraneoptera</taxon>
        <taxon>Hemiptera</taxon>
        <taxon>Sternorrhyncha</taxon>
        <taxon>Psylloidea</taxon>
        <taxon>Psyllidae</taxon>
        <taxon>Psyllinae</taxon>
        <taxon>Cacopsylla</taxon>
    </lineage>
</organism>
<sequence length="113" mass="13520">MSFLIYSISILPSHQSSHYFPLFVFFFLFFLLVLFFCFVFMCLSSFSLCPHNCPVEEKRPYLFKIRVYFTRTTDRDETKNVLKLLKGFKTSNLKCVRKFEIGGDRNNILFKQK</sequence>
<accession>A0A8D9BP12</accession>
<reference evidence="2" key="1">
    <citation type="submission" date="2021-05" db="EMBL/GenBank/DDBJ databases">
        <authorList>
            <person name="Alioto T."/>
            <person name="Alioto T."/>
            <person name="Gomez Garrido J."/>
        </authorList>
    </citation>
    <scope>NUCLEOTIDE SEQUENCE</scope>
</reference>
<feature type="transmembrane region" description="Helical" evidence="1">
    <location>
        <begin position="20"/>
        <end position="43"/>
    </location>
</feature>
<dbReference type="AlphaFoldDB" id="A0A8D9BP12"/>